<dbReference type="GO" id="GO:0005524">
    <property type="term" value="F:ATP binding"/>
    <property type="evidence" value="ECO:0007669"/>
    <property type="project" value="UniProtKB-KW"/>
</dbReference>
<evidence type="ECO:0000313" key="5">
    <source>
        <dbReference type="EMBL" id="CAD8085665.1"/>
    </source>
</evidence>
<dbReference type="OrthoDB" id="276261at2759"/>
<dbReference type="GO" id="GO:0005739">
    <property type="term" value="C:mitochondrion"/>
    <property type="evidence" value="ECO:0007669"/>
    <property type="project" value="TreeGrafter"/>
</dbReference>
<feature type="domain" description="DNA mismatch repair proteins mutS family" evidence="4">
    <location>
        <begin position="546"/>
        <end position="663"/>
    </location>
</feature>
<dbReference type="InterPro" id="IPR000432">
    <property type="entry name" value="DNA_mismatch_repair_MutS_C"/>
</dbReference>
<dbReference type="InterPro" id="IPR045076">
    <property type="entry name" value="MutS"/>
</dbReference>
<dbReference type="GO" id="GO:0005634">
    <property type="term" value="C:nucleus"/>
    <property type="evidence" value="ECO:0007669"/>
    <property type="project" value="TreeGrafter"/>
</dbReference>
<dbReference type="GO" id="GO:0140664">
    <property type="term" value="F:ATP-dependent DNA damage sensor activity"/>
    <property type="evidence" value="ECO:0007669"/>
    <property type="project" value="InterPro"/>
</dbReference>
<dbReference type="PANTHER" id="PTHR11361">
    <property type="entry name" value="DNA MISMATCH REPAIR PROTEIN MUTS FAMILY MEMBER"/>
    <property type="match status" value="1"/>
</dbReference>
<evidence type="ECO:0000313" key="6">
    <source>
        <dbReference type="Proteomes" id="UP000692954"/>
    </source>
</evidence>
<keyword evidence="6" id="KW-1185">Reference proteome</keyword>
<evidence type="ECO:0000256" key="2">
    <source>
        <dbReference type="ARBA" id="ARBA00022840"/>
    </source>
</evidence>
<gene>
    <name evidence="5" type="ORF">PSON_ATCC_30995.1.T0480271</name>
</gene>
<evidence type="ECO:0000256" key="3">
    <source>
        <dbReference type="SAM" id="Coils"/>
    </source>
</evidence>
<dbReference type="GO" id="GO:0006298">
    <property type="term" value="P:mismatch repair"/>
    <property type="evidence" value="ECO:0007669"/>
    <property type="project" value="InterPro"/>
</dbReference>
<name>A0A8S1N9E5_9CILI</name>
<keyword evidence="3" id="KW-0175">Coiled coil</keyword>
<reference evidence="5" key="1">
    <citation type="submission" date="2021-01" db="EMBL/GenBank/DDBJ databases">
        <authorList>
            <consortium name="Genoscope - CEA"/>
            <person name="William W."/>
        </authorList>
    </citation>
    <scope>NUCLEOTIDE SEQUENCE</scope>
</reference>
<accession>A0A8S1N9E5</accession>
<keyword evidence="2" id="KW-0067">ATP-binding</keyword>
<comment type="caution">
    <text evidence="5">The sequence shown here is derived from an EMBL/GenBank/DDBJ whole genome shotgun (WGS) entry which is preliminary data.</text>
</comment>
<keyword evidence="1" id="KW-0547">Nucleotide-binding</keyword>
<dbReference type="PANTHER" id="PTHR11361:SF34">
    <property type="entry name" value="DNA MISMATCH REPAIR PROTEIN MSH1, MITOCHONDRIAL"/>
    <property type="match status" value="1"/>
</dbReference>
<organism evidence="5 6">
    <name type="scientific">Paramecium sonneborni</name>
    <dbReference type="NCBI Taxonomy" id="65129"/>
    <lineage>
        <taxon>Eukaryota</taxon>
        <taxon>Sar</taxon>
        <taxon>Alveolata</taxon>
        <taxon>Ciliophora</taxon>
        <taxon>Intramacronucleata</taxon>
        <taxon>Oligohymenophorea</taxon>
        <taxon>Peniculida</taxon>
        <taxon>Parameciidae</taxon>
        <taxon>Paramecium</taxon>
    </lineage>
</organism>
<feature type="coiled-coil region" evidence="3">
    <location>
        <begin position="299"/>
        <end position="346"/>
    </location>
</feature>
<dbReference type="EMBL" id="CAJJDN010000048">
    <property type="protein sequence ID" value="CAD8085665.1"/>
    <property type="molecule type" value="Genomic_DNA"/>
</dbReference>
<evidence type="ECO:0000256" key="1">
    <source>
        <dbReference type="ARBA" id="ARBA00022741"/>
    </source>
</evidence>
<dbReference type="AlphaFoldDB" id="A0A8S1N9E5"/>
<dbReference type="Pfam" id="PF00488">
    <property type="entry name" value="MutS_V"/>
    <property type="match status" value="1"/>
</dbReference>
<protein>
    <recommendedName>
        <fullName evidence="4">DNA mismatch repair proteins mutS family domain-containing protein</fullName>
    </recommendedName>
</protein>
<dbReference type="GO" id="GO:0043504">
    <property type="term" value="P:mitochondrial DNA repair"/>
    <property type="evidence" value="ECO:0007669"/>
    <property type="project" value="TreeGrafter"/>
</dbReference>
<proteinExistence type="predicted"/>
<evidence type="ECO:0000259" key="4">
    <source>
        <dbReference type="Pfam" id="PF00488"/>
    </source>
</evidence>
<dbReference type="Proteomes" id="UP000692954">
    <property type="component" value="Unassembled WGS sequence"/>
</dbReference>
<sequence length="725" mass="84862">MKSQSIYKKSNPIRSTCIKSIEANQEFYLAVIEQQMCVSICAYNEQTGEVFVTQFLDCTSFNITSSTILRFAPKILISIENNEKSMFFKQLEDELNDTLIYFLPPNVLQIKFELNQFSKFVKQLNQLQLCYTALSYTVNQHLNIMINNLPVQFYNIKEVLVFNIQTTLSLDILNQLYKLFKPITNGGKRLLKANLLQPFSTLQMILIRQQNVKEILSKDDSIIQTLKSHMIKFKQVDTLACQLQSKSNKLLDQLQQIFKIYNFQKDVINFTHYLNDQKLNTIMDIDINGILMSDEFQSIKQQIEQYIDVTLQLNNIEEDTLYFIMLNEKSNNLKQNRLQFIQLRQEINSMFQKLLSCFCLNLKCKKLKANENSIKCLKSGYIFELSVNEANRNNINELDIKRIIEKENDSISFIDKNNKKYSILTEKLKDLNIKLNDCTMNILSETQLQVNNLYEQMQKFCSWIFSLNCLISQFDIALSIRDYTIQNVSSKQQMIFPQFDFNQFIIKDASYLYSGTNTQDLFNKLTVSFNQFNIIYDYKECLSDQLKLIGQYIILSQIGCTLPCSQFKLQLLSSLYTHFQKYTIQNLAERQSSFTAEIQSLNNLLVSELQDSLILCDSLAISSSHESNVSFSISFLEAIFKKTHFGLFGTQNSDIMQINDLIQCKCMISKNNQIDYIQQNELEQILDEEFNLDYKLKLLNKLQQTFDFPSTFCLIFERNFNRQYV</sequence>
<dbReference type="GO" id="GO:0030983">
    <property type="term" value="F:mismatched DNA binding"/>
    <property type="evidence" value="ECO:0007669"/>
    <property type="project" value="InterPro"/>
</dbReference>